<keyword evidence="1" id="KW-0472">Membrane</keyword>
<dbReference type="InterPro" id="IPR045340">
    <property type="entry name" value="DUF6533"/>
</dbReference>
<organism evidence="3 4">
    <name type="scientific">Collybia nuda</name>
    <dbReference type="NCBI Taxonomy" id="64659"/>
    <lineage>
        <taxon>Eukaryota</taxon>
        <taxon>Fungi</taxon>
        <taxon>Dikarya</taxon>
        <taxon>Basidiomycota</taxon>
        <taxon>Agaricomycotina</taxon>
        <taxon>Agaricomycetes</taxon>
        <taxon>Agaricomycetidae</taxon>
        <taxon>Agaricales</taxon>
        <taxon>Tricholomatineae</taxon>
        <taxon>Clitocybaceae</taxon>
        <taxon>Collybia</taxon>
    </lineage>
</organism>
<sequence>MTNAPSSLFWSSYVSTIISFTILSFDYLLTCSSEVGVSHVRKLVLFSILFLCNRYISLSTMAAYVGITFFDESVHMIVSTNSPTAPSSNRRYALIVFSTVTVPVAEVILILRVYAVYQNKFIAGLLLSVWIVHIALMVWMTVTDANTSLLLDMSYSKDGGILFMAPAIVFDTIVGGLLTLGVYWKYKFFRMRMPLTRLIAQDGLLYFAAVFATNITWTLVHFRAINLSERLEGDLGLVGGSLRFIPLETQVIIFYESSCITTTMIGRLTLNLRMYDPAANDELTFQALSLEFGQPLTNAWTRNIYDTAA</sequence>
<proteinExistence type="predicted"/>
<accession>A0A9P5YEL9</accession>
<dbReference type="EMBL" id="MU150235">
    <property type="protein sequence ID" value="KAF9467854.1"/>
    <property type="molecule type" value="Genomic_DNA"/>
</dbReference>
<keyword evidence="4" id="KW-1185">Reference proteome</keyword>
<dbReference type="Pfam" id="PF20151">
    <property type="entry name" value="DUF6533"/>
    <property type="match status" value="1"/>
</dbReference>
<dbReference type="Proteomes" id="UP000807353">
    <property type="component" value="Unassembled WGS sequence"/>
</dbReference>
<feature type="transmembrane region" description="Helical" evidence="1">
    <location>
        <begin position="121"/>
        <end position="141"/>
    </location>
</feature>
<keyword evidence="1" id="KW-0812">Transmembrane</keyword>
<reference evidence="3" key="1">
    <citation type="submission" date="2020-11" db="EMBL/GenBank/DDBJ databases">
        <authorList>
            <consortium name="DOE Joint Genome Institute"/>
            <person name="Ahrendt S."/>
            <person name="Riley R."/>
            <person name="Andreopoulos W."/>
            <person name="Labutti K."/>
            <person name="Pangilinan J."/>
            <person name="Ruiz-Duenas F.J."/>
            <person name="Barrasa J.M."/>
            <person name="Sanchez-Garcia M."/>
            <person name="Camarero S."/>
            <person name="Miyauchi S."/>
            <person name="Serrano A."/>
            <person name="Linde D."/>
            <person name="Babiker R."/>
            <person name="Drula E."/>
            <person name="Ayuso-Fernandez I."/>
            <person name="Pacheco R."/>
            <person name="Padilla G."/>
            <person name="Ferreira P."/>
            <person name="Barriuso J."/>
            <person name="Kellner H."/>
            <person name="Castanera R."/>
            <person name="Alfaro M."/>
            <person name="Ramirez L."/>
            <person name="Pisabarro A.G."/>
            <person name="Kuo A."/>
            <person name="Tritt A."/>
            <person name="Lipzen A."/>
            <person name="He G."/>
            <person name="Yan M."/>
            <person name="Ng V."/>
            <person name="Cullen D."/>
            <person name="Martin F."/>
            <person name="Rosso M.-N."/>
            <person name="Henrissat B."/>
            <person name="Hibbett D."/>
            <person name="Martinez A.T."/>
            <person name="Grigoriev I.V."/>
        </authorList>
    </citation>
    <scope>NUCLEOTIDE SEQUENCE</scope>
    <source>
        <strain evidence="3">CBS 247.69</strain>
    </source>
</reference>
<gene>
    <name evidence="3" type="ORF">BDZ94DRAFT_1247893</name>
</gene>
<evidence type="ECO:0000313" key="4">
    <source>
        <dbReference type="Proteomes" id="UP000807353"/>
    </source>
</evidence>
<dbReference type="AlphaFoldDB" id="A0A9P5YEL9"/>
<evidence type="ECO:0000259" key="2">
    <source>
        <dbReference type="Pfam" id="PF20151"/>
    </source>
</evidence>
<evidence type="ECO:0000256" key="1">
    <source>
        <dbReference type="SAM" id="Phobius"/>
    </source>
</evidence>
<protein>
    <recommendedName>
        <fullName evidence="2">DUF6533 domain-containing protein</fullName>
    </recommendedName>
</protein>
<feature type="domain" description="DUF6533" evidence="2">
    <location>
        <begin position="16"/>
        <end position="58"/>
    </location>
</feature>
<keyword evidence="1" id="KW-1133">Transmembrane helix</keyword>
<feature type="transmembrane region" description="Helical" evidence="1">
    <location>
        <begin position="92"/>
        <end position="114"/>
    </location>
</feature>
<feature type="transmembrane region" description="Helical" evidence="1">
    <location>
        <begin position="204"/>
        <end position="222"/>
    </location>
</feature>
<evidence type="ECO:0000313" key="3">
    <source>
        <dbReference type="EMBL" id="KAF9467854.1"/>
    </source>
</evidence>
<comment type="caution">
    <text evidence="3">The sequence shown here is derived from an EMBL/GenBank/DDBJ whole genome shotgun (WGS) entry which is preliminary data.</text>
</comment>
<feature type="transmembrane region" description="Helical" evidence="1">
    <location>
        <begin position="43"/>
        <end position="67"/>
    </location>
</feature>
<name>A0A9P5YEL9_9AGAR</name>
<feature type="transmembrane region" description="Helical" evidence="1">
    <location>
        <begin position="12"/>
        <end position="31"/>
    </location>
</feature>
<dbReference type="OrthoDB" id="2745134at2759"/>
<feature type="transmembrane region" description="Helical" evidence="1">
    <location>
        <begin position="161"/>
        <end position="184"/>
    </location>
</feature>